<accession>A0AA35R3W3</accession>
<organism evidence="3 4">
    <name type="scientific">Geodia barretti</name>
    <name type="common">Barrett's horny sponge</name>
    <dbReference type="NCBI Taxonomy" id="519541"/>
    <lineage>
        <taxon>Eukaryota</taxon>
        <taxon>Metazoa</taxon>
        <taxon>Porifera</taxon>
        <taxon>Demospongiae</taxon>
        <taxon>Heteroscleromorpha</taxon>
        <taxon>Tetractinellida</taxon>
        <taxon>Astrophorina</taxon>
        <taxon>Geodiidae</taxon>
        <taxon>Geodia</taxon>
    </lineage>
</organism>
<dbReference type="Proteomes" id="UP001174909">
    <property type="component" value="Unassembled WGS sequence"/>
</dbReference>
<keyword evidence="4" id="KW-1185">Reference proteome</keyword>
<feature type="region of interest" description="Disordered" evidence="2">
    <location>
        <begin position="438"/>
        <end position="483"/>
    </location>
</feature>
<feature type="region of interest" description="Disordered" evidence="2">
    <location>
        <begin position="535"/>
        <end position="572"/>
    </location>
</feature>
<keyword evidence="1" id="KW-0175">Coiled coil</keyword>
<feature type="region of interest" description="Disordered" evidence="2">
    <location>
        <begin position="1"/>
        <end position="61"/>
    </location>
</feature>
<evidence type="ECO:0000256" key="1">
    <source>
        <dbReference type="SAM" id="Coils"/>
    </source>
</evidence>
<reference evidence="3" key="1">
    <citation type="submission" date="2023-03" db="EMBL/GenBank/DDBJ databases">
        <authorList>
            <person name="Steffen K."/>
            <person name="Cardenas P."/>
        </authorList>
    </citation>
    <scope>NUCLEOTIDE SEQUENCE</scope>
</reference>
<comment type="caution">
    <text evidence="3">The sequence shown here is derived from an EMBL/GenBank/DDBJ whole genome shotgun (WGS) entry which is preliminary data.</text>
</comment>
<proteinExistence type="predicted"/>
<dbReference type="AlphaFoldDB" id="A0AA35R3W3"/>
<feature type="region of interest" description="Disordered" evidence="2">
    <location>
        <begin position="340"/>
        <end position="362"/>
    </location>
</feature>
<name>A0AA35R3W3_GEOBA</name>
<feature type="compositionally biased region" description="Pro residues" evidence="2">
    <location>
        <begin position="601"/>
        <end position="620"/>
    </location>
</feature>
<sequence>MSKKPSVSYKLSPNEEAAVLRSQREERRKARLVQVREQEKEAARRARDAEREKREREKRLLQDNIQSHLQASHAAELAAVEQRYTSASRHIGLGHRQAQIVQQEERRLHELRLLLAAKQRERARDRHAVALKEELSRQQERRGEKGRQVERLRLTREQEGKRDRENASQFPTHPPIIMDLVAGKGRRVRLQEVEGYSSSYYHLPSCIVQRAASLEKLGPDAQQMAELMSEEMQTLDKQYSAVHEEQKELARLRYMHALNKVKMEKERKTLMDQLKVLEREDRALRQKAISTIPNNMYQPLEQRMAVAREQQRDMEQAFERLFVSTHGVSTRPHLLHIAHPSPPVPTSTHHEETPTSQTTADDSILEHSTAIVSCETPDSQTSGTVHVSIPTALPLENDSSHTSELSFSELKLSVSELTLSEVSPQPPPIHLKPSEAFTAHPESLSTQPEALSTEQEPTFTQTNTPMPREPDLGPISRDPELISTDSARPDLARTKRGNVPTTSGARRLVKMVQTQQQAWTQRLAERKNPVEDVQTKPLTLHPSPPPLCDLSSHSLTPAPGPLTPATPGKTPNRAAAGLTLAVVSCASPGPSPPSTTDIPVSQPPFLPPSGPHVTPAPLPRPDLSLLTADSDFVPQDSTTSQ</sequence>
<feature type="compositionally biased region" description="Polar residues" evidence="2">
    <location>
        <begin position="443"/>
        <end position="465"/>
    </location>
</feature>
<feature type="compositionally biased region" description="Basic and acidic residues" evidence="2">
    <location>
        <begin position="22"/>
        <end position="61"/>
    </location>
</feature>
<feature type="region of interest" description="Disordered" evidence="2">
    <location>
        <begin position="586"/>
        <end position="641"/>
    </location>
</feature>
<gene>
    <name evidence="3" type="ORF">GBAR_LOCUS3340</name>
</gene>
<feature type="compositionally biased region" description="Basic and acidic residues" evidence="2">
    <location>
        <begin position="134"/>
        <end position="166"/>
    </location>
</feature>
<feature type="coiled-coil region" evidence="1">
    <location>
        <begin position="260"/>
        <end position="287"/>
    </location>
</feature>
<dbReference type="EMBL" id="CASHTH010000465">
    <property type="protein sequence ID" value="CAI8002158.1"/>
    <property type="molecule type" value="Genomic_DNA"/>
</dbReference>
<protein>
    <submittedName>
        <fullName evidence="3">Centrosomal protein of 295 kDa</fullName>
    </submittedName>
</protein>
<evidence type="ECO:0000256" key="2">
    <source>
        <dbReference type="SAM" id="MobiDB-lite"/>
    </source>
</evidence>
<evidence type="ECO:0000313" key="4">
    <source>
        <dbReference type="Proteomes" id="UP001174909"/>
    </source>
</evidence>
<evidence type="ECO:0000313" key="3">
    <source>
        <dbReference type="EMBL" id="CAI8002158.1"/>
    </source>
</evidence>
<feature type="region of interest" description="Disordered" evidence="2">
    <location>
        <begin position="134"/>
        <end position="173"/>
    </location>
</feature>